<accession>A0A1M6XQI7</accession>
<name>A0A1M6XQI7_9RHOB</name>
<dbReference type="InterPro" id="IPR020349">
    <property type="entry name" value="Uncharacterised_14.7kDa"/>
</dbReference>
<dbReference type="RefSeq" id="WP_084728815.1">
    <property type="nucleotide sequence ID" value="NZ_BMLR01000001.1"/>
</dbReference>
<dbReference type="AlphaFoldDB" id="A0A1M6XQI7"/>
<dbReference type="EMBL" id="FRBR01000001">
    <property type="protein sequence ID" value="SHL08206.1"/>
    <property type="molecule type" value="Genomic_DNA"/>
</dbReference>
<evidence type="ECO:0000313" key="2">
    <source>
        <dbReference type="EMBL" id="SHL08206.1"/>
    </source>
</evidence>
<gene>
    <name evidence="2" type="ORF">SAMN05444398_101523</name>
</gene>
<dbReference type="Proteomes" id="UP000183974">
    <property type="component" value="Unassembled WGS sequence"/>
</dbReference>
<dbReference type="OrthoDB" id="7658992at2"/>
<dbReference type="STRING" id="337701.SAMN05444398_101523"/>
<evidence type="ECO:0008006" key="4">
    <source>
        <dbReference type="Google" id="ProtNLM"/>
    </source>
</evidence>
<keyword evidence="3" id="KW-1185">Reference proteome</keyword>
<organism evidence="2 3">
    <name type="scientific">Roseovarius pacificus</name>
    <dbReference type="NCBI Taxonomy" id="337701"/>
    <lineage>
        <taxon>Bacteria</taxon>
        <taxon>Pseudomonadati</taxon>
        <taxon>Pseudomonadota</taxon>
        <taxon>Alphaproteobacteria</taxon>
        <taxon>Rhodobacterales</taxon>
        <taxon>Roseobacteraceae</taxon>
        <taxon>Roseovarius</taxon>
    </lineage>
</organism>
<dbReference type="Pfam" id="PF17267">
    <property type="entry name" value="DUF5333"/>
    <property type="match status" value="1"/>
</dbReference>
<proteinExistence type="predicted"/>
<keyword evidence="1" id="KW-0732">Signal</keyword>
<evidence type="ECO:0000313" key="3">
    <source>
        <dbReference type="Proteomes" id="UP000183974"/>
    </source>
</evidence>
<evidence type="ECO:0000256" key="1">
    <source>
        <dbReference type="SAM" id="SignalP"/>
    </source>
</evidence>
<reference evidence="2 3" key="1">
    <citation type="submission" date="2016-11" db="EMBL/GenBank/DDBJ databases">
        <authorList>
            <person name="Jaros S."/>
            <person name="Januszkiewicz K."/>
            <person name="Wedrychowicz H."/>
        </authorList>
    </citation>
    <scope>NUCLEOTIDE SEQUENCE [LARGE SCALE GENOMIC DNA]</scope>
    <source>
        <strain evidence="2 3">DSM 29589</strain>
    </source>
</reference>
<protein>
    <recommendedName>
        <fullName evidence="4">NADH dehydrogenase subunit E</fullName>
    </recommendedName>
</protein>
<feature type="signal peptide" evidence="1">
    <location>
        <begin position="1"/>
        <end position="24"/>
    </location>
</feature>
<feature type="chain" id="PRO_5012884186" description="NADH dehydrogenase subunit E" evidence="1">
    <location>
        <begin position="25"/>
        <end position="137"/>
    </location>
</feature>
<sequence length="137" mass="14996">MRMMKSLILGAVMVATAATAQATAKSGLPAEKEINDGLLVVAVADKIRRECDAISARLFTARAYLTDLKDRAAERGYSEAEIDSYINNDVEKAKMRMKRNAYFKARGASNLDPASLCSLGRDEIRKQSQIGLLLKAK</sequence>